<name>A0A8A3PJH0_9HELO</name>
<dbReference type="InterPro" id="IPR052058">
    <property type="entry name" value="Alcohol_O-acetyltransferase"/>
</dbReference>
<dbReference type="GO" id="GO:0008080">
    <property type="term" value="F:N-acetyltransferase activity"/>
    <property type="evidence" value="ECO:0007669"/>
    <property type="project" value="TreeGrafter"/>
</dbReference>
<dbReference type="InterPro" id="IPR010828">
    <property type="entry name" value="Atf2/Sli1-like"/>
</dbReference>
<dbReference type="PANTHER" id="PTHR28037:SF1">
    <property type="entry name" value="ALCOHOL O-ACETYLTRANSFERASE 1-RELATED"/>
    <property type="match status" value="1"/>
</dbReference>
<accession>A0A8A3PJH0</accession>
<reference evidence="1" key="1">
    <citation type="submission" date="2020-10" db="EMBL/GenBank/DDBJ databases">
        <title>Genome Sequence of Monilinia vaccinii-corymbosi Sheds Light on Mummy Berry Disease Infection of Blueberry and Mating Type.</title>
        <authorList>
            <person name="Yow A.G."/>
            <person name="Zhang Y."/>
            <person name="Bansal K."/>
            <person name="Eacker S.M."/>
            <person name="Sullivan S."/>
            <person name="Liachko I."/>
            <person name="Cubeta M.A."/>
            <person name="Rollins J.A."/>
            <person name="Ashrafi H."/>
        </authorList>
    </citation>
    <scope>NUCLEOTIDE SEQUENCE</scope>
    <source>
        <strain evidence="1">RL-1</strain>
    </source>
</reference>
<evidence type="ECO:0000313" key="2">
    <source>
        <dbReference type="Proteomes" id="UP000672032"/>
    </source>
</evidence>
<evidence type="ECO:0000313" key="1">
    <source>
        <dbReference type="EMBL" id="QSZ35121.1"/>
    </source>
</evidence>
<dbReference type="OrthoDB" id="2150604at2759"/>
<keyword evidence="2" id="KW-1185">Reference proteome</keyword>
<evidence type="ECO:0008006" key="3">
    <source>
        <dbReference type="Google" id="ProtNLM"/>
    </source>
</evidence>
<organism evidence="1 2">
    <name type="scientific">Monilinia vaccinii-corymbosi</name>
    <dbReference type="NCBI Taxonomy" id="61207"/>
    <lineage>
        <taxon>Eukaryota</taxon>
        <taxon>Fungi</taxon>
        <taxon>Dikarya</taxon>
        <taxon>Ascomycota</taxon>
        <taxon>Pezizomycotina</taxon>
        <taxon>Leotiomycetes</taxon>
        <taxon>Helotiales</taxon>
        <taxon>Sclerotiniaceae</taxon>
        <taxon>Monilinia</taxon>
    </lineage>
</organism>
<proteinExistence type="predicted"/>
<dbReference type="EMBL" id="CP063409">
    <property type="protein sequence ID" value="QSZ35121.1"/>
    <property type="molecule type" value="Genomic_DNA"/>
</dbReference>
<sequence length="483" mass="53155">MEDDTFPAGLLGNHYSARHECGLYRSCAVNSYYTFTPTLSHALDEFTQRLSRALAKTIERHPSLCYGLLPGSQATRPKARFKRISRISWDDVVTIASSSEFADGQAQEARVCEEIGSAHEQLFDDPEHRPVWRVRVLMYGAAGDGTYRVYILFMAHHAIADGLSCASFQRTLHEQLCLAAVETGEKSDVQWPYSVPQTVGRPIALEDAMDISTPGCEALSPQPVSGEKKTRVWTGNRPSLPTIESYRSLALLVTVPPGQVPRIVETCRRLKITVTGYLHGLIVSCLARSAVTDGQLSIRAGTPYSLRKFTQLPMVEMANHISSMSIEWNAELLNSMCHAAEGSLEEEKLIAAIGRQLTEELSAEIAKIAVEGVCHLRMVDRITDLKAYSREALSRERWETYEISNLGVVRMNPVPEQSAFTLEGLIFSQCGMILGAPIGCNVANLEGGPLVISLTWQKGGVDDEIVVGLQEFLGRRLGASSID</sequence>
<dbReference type="SUPFAM" id="SSF52777">
    <property type="entry name" value="CoA-dependent acyltransferases"/>
    <property type="match status" value="1"/>
</dbReference>
<dbReference type="Proteomes" id="UP000672032">
    <property type="component" value="Chromosome 5"/>
</dbReference>
<gene>
    <name evidence="1" type="ORF">DSL72_007986</name>
</gene>
<dbReference type="Pfam" id="PF07247">
    <property type="entry name" value="AATase"/>
    <property type="match status" value="1"/>
</dbReference>
<dbReference type="AlphaFoldDB" id="A0A8A3PJH0"/>
<dbReference type="PANTHER" id="PTHR28037">
    <property type="entry name" value="ALCOHOL O-ACETYLTRANSFERASE 1-RELATED"/>
    <property type="match status" value="1"/>
</dbReference>
<protein>
    <recommendedName>
        <fullName evidence="3">Alcohol acetyltransferase</fullName>
    </recommendedName>
</protein>
<dbReference type="InterPro" id="IPR023213">
    <property type="entry name" value="CAT-like_dom_sf"/>
</dbReference>
<dbReference type="Gene3D" id="3.30.559.10">
    <property type="entry name" value="Chloramphenicol acetyltransferase-like domain"/>
    <property type="match status" value="1"/>
</dbReference>